<organism evidence="2 3">
    <name type="scientific">Inhella inkyongensis</name>
    <dbReference type="NCBI Taxonomy" id="392593"/>
    <lineage>
        <taxon>Bacteria</taxon>
        <taxon>Pseudomonadati</taxon>
        <taxon>Pseudomonadota</taxon>
        <taxon>Betaproteobacteria</taxon>
        <taxon>Burkholderiales</taxon>
        <taxon>Sphaerotilaceae</taxon>
        <taxon>Inhella</taxon>
    </lineage>
</organism>
<feature type="chain" id="PRO_5032311725" evidence="1">
    <location>
        <begin position="30"/>
        <end position="150"/>
    </location>
</feature>
<dbReference type="Proteomes" id="UP000554837">
    <property type="component" value="Unassembled WGS sequence"/>
</dbReference>
<evidence type="ECO:0000313" key="3">
    <source>
        <dbReference type="Proteomes" id="UP000554837"/>
    </source>
</evidence>
<dbReference type="AlphaFoldDB" id="A0A840SA21"/>
<name>A0A840SA21_9BURK</name>
<reference evidence="2 3" key="1">
    <citation type="submission" date="2020-08" db="EMBL/GenBank/DDBJ databases">
        <title>Genomic Encyclopedia of Type Strains, Phase IV (KMG-IV): sequencing the most valuable type-strain genomes for metagenomic binning, comparative biology and taxonomic classification.</title>
        <authorList>
            <person name="Goeker M."/>
        </authorList>
    </citation>
    <scope>NUCLEOTIDE SEQUENCE [LARGE SCALE GENOMIC DNA]</scope>
    <source>
        <strain evidence="2 3">DSM 23958</strain>
    </source>
</reference>
<keyword evidence="3" id="KW-1185">Reference proteome</keyword>
<protein>
    <submittedName>
        <fullName evidence="2">ABC-type phosphate transport system substrate-binding protein</fullName>
    </submittedName>
</protein>
<dbReference type="SUPFAM" id="SSF53850">
    <property type="entry name" value="Periplasmic binding protein-like II"/>
    <property type="match status" value="1"/>
</dbReference>
<gene>
    <name evidence="2" type="ORF">HNQ51_002951</name>
</gene>
<comment type="caution">
    <text evidence="2">The sequence shown here is derived from an EMBL/GenBank/DDBJ whole genome shotgun (WGS) entry which is preliminary data.</text>
</comment>
<sequence length="150" mass="15625">MITFLPHRLRALLLPALLGALAGSPVALAQSLAVVVAKDSKAPPKLSADEVSAIFMGTAKSFPNGEKAVPIDQKAGSEGYSGFYQKAAGKSEAQMKAYWSRIMFTGKGQPPQDAGDGAAVKKLIAANPNMVGYIEAALVDPSVRVVAEIK</sequence>
<dbReference type="EMBL" id="JACHHO010000005">
    <property type="protein sequence ID" value="MBB5205624.1"/>
    <property type="molecule type" value="Genomic_DNA"/>
</dbReference>
<evidence type="ECO:0000313" key="2">
    <source>
        <dbReference type="EMBL" id="MBB5205624.1"/>
    </source>
</evidence>
<feature type="signal peptide" evidence="1">
    <location>
        <begin position="1"/>
        <end position="29"/>
    </location>
</feature>
<keyword evidence="1" id="KW-0732">Signal</keyword>
<dbReference type="Gene3D" id="3.40.190.10">
    <property type="entry name" value="Periplasmic binding protein-like II"/>
    <property type="match status" value="1"/>
</dbReference>
<accession>A0A840SA21</accession>
<proteinExistence type="predicted"/>
<evidence type="ECO:0000256" key="1">
    <source>
        <dbReference type="SAM" id="SignalP"/>
    </source>
</evidence>